<evidence type="ECO:0000313" key="3">
    <source>
        <dbReference type="Proteomes" id="UP001642409"/>
    </source>
</evidence>
<proteinExistence type="predicted"/>
<reference evidence="1" key="1">
    <citation type="submission" date="2023-06" db="EMBL/GenBank/DDBJ databases">
        <authorList>
            <person name="Kurt Z."/>
        </authorList>
    </citation>
    <scope>NUCLEOTIDE SEQUENCE</scope>
</reference>
<accession>A0AA86UT25</accession>
<reference evidence="2 3" key="2">
    <citation type="submission" date="2024-07" db="EMBL/GenBank/DDBJ databases">
        <authorList>
            <person name="Akdeniz Z."/>
        </authorList>
    </citation>
    <scope>NUCLEOTIDE SEQUENCE [LARGE SCALE GENOMIC DNA]</scope>
</reference>
<dbReference type="Proteomes" id="UP001642409">
    <property type="component" value="Unassembled WGS sequence"/>
</dbReference>
<gene>
    <name evidence="1" type="ORF">HINF_LOCUS36468</name>
    <name evidence="2" type="ORF">HINF_LOCUS56357</name>
</gene>
<organism evidence="1">
    <name type="scientific">Hexamita inflata</name>
    <dbReference type="NCBI Taxonomy" id="28002"/>
    <lineage>
        <taxon>Eukaryota</taxon>
        <taxon>Metamonada</taxon>
        <taxon>Diplomonadida</taxon>
        <taxon>Hexamitidae</taxon>
        <taxon>Hexamitinae</taxon>
        <taxon>Hexamita</taxon>
    </lineage>
</organism>
<dbReference type="EMBL" id="CATOUU010000791">
    <property type="protein sequence ID" value="CAI9948823.1"/>
    <property type="molecule type" value="Genomic_DNA"/>
</dbReference>
<dbReference type="EMBL" id="CAXDID020000304">
    <property type="protein sequence ID" value="CAL6073972.1"/>
    <property type="molecule type" value="Genomic_DNA"/>
</dbReference>
<comment type="caution">
    <text evidence="1">The sequence shown here is derived from an EMBL/GenBank/DDBJ whole genome shotgun (WGS) entry which is preliminary data.</text>
</comment>
<evidence type="ECO:0000313" key="2">
    <source>
        <dbReference type="EMBL" id="CAL6073972.1"/>
    </source>
</evidence>
<keyword evidence="3" id="KW-1185">Reference proteome</keyword>
<protein>
    <submittedName>
        <fullName evidence="2">Hypothetical_protein</fullName>
    </submittedName>
</protein>
<dbReference type="AlphaFoldDB" id="A0AA86UT25"/>
<evidence type="ECO:0000313" key="1">
    <source>
        <dbReference type="EMBL" id="CAI9948823.1"/>
    </source>
</evidence>
<sequence length="121" mass="14057">MSPLTNQQPRSRSFLKSQTARHEVKFPEYLNSNFSNMWETTDVRQRTQTLVANNYLHQCRKSIFSIFKDSGFNRAETRECGTSHLVEPTDSGCRLSTSTDFQLRTLKYRNGVEKVRMALSD</sequence>
<name>A0AA86UT25_9EUKA</name>